<dbReference type="InterPro" id="IPR027417">
    <property type="entry name" value="P-loop_NTPase"/>
</dbReference>
<dbReference type="GO" id="GO:0005829">
    <property type="term" value="C:cytosol"/>
    <property type="evidence" value="ECO:0007669"/>
    <property type="project" value="TreeGrafter"/>
</dbReference>
<gene>
    <name evidence="6" type="ORF">METZ01_LOCUS502312</name>
</gene>
<evidence type="ECO:0000259" key="5">
    <source>
        <dbReference type="Pfam" id="PF00580"/>
    </source>
</evidence>
<reference evidence="6" key="1">
    <citation type="submission" date="2018-05" db="EMBL/GenBank/DDBJ databases">
        <authorList>
            <person name="Lanie J.A."/>
            <person name="Ng W.-L."/>
            <person name="Kazmierczak K.M."/>
            <person name="Andrzejewski T.M."/>
            <person name="Davidsen T.M."/>
            <person name="Wayne K.J."/>
            <person name="Tettelin H."/>
            <person name="Glass J.I."/>
            <person name="Rusch D."/>
            <person name="Podicherti R."/>
            <person name="Tsui H.-C.T."/>
            <person name="Winkler M.E."/>
        </authorList>
    </citation>
    <scope>NUCLEOTIDE SEQUENCE</scope>
</reference>
<evidence type="ECO:0000313" key="6">
    <source>
        <dbReference type="EMBL" id="SVE49458.1"/>
    </source>
</evidence>
<dbReference type="GO" id="GO:0003677">
    <property type="term" value="F:DNA binding"/>
    <property type="evidence" value="ECO:0007669"/>
    <property type="project" value="InterPro"/>
</dbReference>
<dbReference type="EMBL" id="UINC01221214">
    <property type="protein sequence ID" value="SVE49458.1"/>
    <property type="molecule type" value="Genomic_DNA"/>
</dbReference>
<keyword evidence="4" id="KW-0067">ATP-binding</keyword>
<feature type="domain" description="UvrD-like helicase ATP-binding" evidence="5">
    <location>
        <begin position="34"/>
        <end position="194"/>
    </location>
</feature>
<name>A0A383E040_9ZZZZ</name>
<dbReference type="Gene3D" id="3.40.50.300">
    <property type="entry name" value="P-loop containing nucleotide triphosphate hydrolases"/>
    <property type="match status" value="1"/>
</dbReference>
<evidence type="ECO:0000256" key="3">
    <source>
        <dbReference type="ARBA" id="ARBA00022806"/>
    </source>
</evidence>
<organism evidence="6">
    <name type="scientific">marine metagenome</name>
    <dbReference type="NCBI Taxonomy" id="408172"/>
    <lineage>
        <taxon>unclassified sequences</taxon>
        <taxon>metagenomes</taxon>
        <taxon>ecological metagenomes</taxon>
    </lineage>
</organism>
<dbReference type="GO" id="GO:0016787">
    <property type="term" value="F:hydrolase activity"/>
    <property type="evidence" value="ECO:0007669"/>
    <property type="project" value="UniProtKB-KW"/>
</dbReference>
<sequence length="230" mass="26492">MVNKFTINLYKSQQVLINLCNNKMPVNNSYKIYNASAGSGKTFKLVKEYLILLLTAQNNDAYKNILAITFTNKAVNEMKSRIVNRLIEFSDKEKINKDSAVLNVKNKAIIKEIIKETSLTVDAINIKSTQILKHLLKNYASFEISTIDKFTQRIVRSFSYELNIDAKYEVEIDEEDLLNKAVDRLISKAGEDSELTKLFIDYAFEKTDDNKNWDISLNFRKIAKILVNEN</sequence>
<dbReference type="AlphaFoldDB" id="A0A383E040"/>
<dbReference type="InterPro" id="IPR014016">
    <property type="entry name" value="UvrD-like_ATP-bd"/>
</dbReference>
<dbReference type="PANTHER" id="PTHR11070:SF67">
    <property type="entry name" value="DNA 3'-5' HELICASE"/>
    <property type="match status" value="1"/>
</dbReference>
<dbReference type="SUPFAM" id="SSF52540">
    <property type="entry name" value="P-loop containing nucleoside triphosphate hydrolases"/>
    <property type="match status" value="1"/>
</dbReference>
<dbReference type="InterPro" id="IPR000212">
    <property type="entry name" value="DNA_helicase_UvrD/REP"/>
</dbReference>
<accession>A0A383E040</accession>
<dbReference type="Pfam" id="PF00580">
    <property type="entry name" value="UvrD-helicase"/>
    <property type="match status" value="1"/>
</dbReference>
<evidence type="ECO:0000256" key="1">
    <source>
        <dbReference type="ARBA" id="ARBA00022741"/>
    </source>
</evidence>
<keyword evidence="2" id="KW-0378">Hydrolase</keyword>
<dbReference type="GO" id="GO:0043138">
    <property type="term" value="F:3'-5' DNA helicase activity"/>
    <property type="evidence" value="ECO:0007669"/>
    <property type="project" value="TreeGrafter"/>
</dbReference>
<keyword evidence="1" id="KW-0547">Nucleotide-binding</keyword>
<evidence type="ECO:0000256" key="2">
    <source>
        <dbReference type="ARBA" id="ARBA00022801"/>
    </source>
</evidence>
<keyword evidence="3" id="KW-0347">Helicase</keyword>
<dbReference type="GO" id="GO:0000725">
    <property type="term" value="P:recombinational repair"/>
    <property type="evidence" value="ECO:0007669"/>
    <property type="project" value="TreeGrafter"/>
</dbReference>
<feature type="non-terminal residue" evidence="6">
    <location>
        <position position="230"/>
    </location>
</feature>
<dbReference type="PANTHER" id="PTHR11070">
    <property type="entry name" value="UVRD / RECB / PCRA DNA HELICASE FAMILY MEMBER"/>
    <property type="match status" value="1"/>
</dbReference>
<evidence type="ECO:0000256" key="4">
    <source>
        <dbReference type="ARBA" id="ARBA00022840"/>
    </source>
</evidence>
<protein>
    <recommendedName>
        <fullName evidence="5">UvrD-like helicase ATP-binding domain-containing protein</fullName>
    </recommendedName>
</protein>
<proteinExistence type="predicted"/>
<dbReference type="GO" id="GO:0005524">
    <property type="term" value="F:ATP binding"/>
    <property type="evidence" value="ECO:0007669"/>
    <property type="project" value="UniProtKB-KW"/>
</dbReference>